<feature type="transmembrane region" description="Helical" evidence="1">
    <location>
        <begin position="12"/>
        <end position="34"/>
    </location>
</feature>
<sequence>MNIQQAIRRYRIRQGVGFSLMVFGALFYFVSLLISLHRQAEKLAESEIFGHLGGLMQNLVADIYQITSPFIGFVWNNAPTLNQEKPLSYGNLLFLGLLGVMIVGKQLLLSARHLRGRVQAQLERLEEAQWRNSMQNGAATQVNANQIGHINFYQQSMPQSSNGDWWQRPWGIVGLSIIGGYIVAVLAKFTGMV</sequence>
<name>A0A0A1YY11_PSEFL</name>
<dbReference type="Proteomes" id="UP000030060">
    <property type="component" value="Unassembled WGS sequence"/>
</dbReference>
<feature type="transmembrane region" description="Helical" evidence="1">
    <location>
        <begin position="170"/>
        <end position="189"/>
    </location>
</feature>
<dbReference type="OrthoDB" id="6879056at2"/>
<dbReference type="Pfam" id="PF14002">
    <property type="entry name" value="YniB"/>
    <property type="match status" value="1"/>
</dbReference>
<dbReference type="InterPro" id="IPR025229">
    <property type="entry name" value="YniB-like"/>
</dbReference>
<dbReference type="RefSeq" id="WP_025999941.1">
    <property type="nucleotide sequence ID" value="NZ_ASGY01000164.1"/>
</dbReference>
<keyword evidence="1" id="KW-1133">Transmembrane helix</keyword>
<evidence type="ECO:0000256" key="1">
    <source>
        <dbReference type="SAM" id="Phobius"/>
    </source>
</evidence>
<keyword evidence="1" id="KW-0472">Membrane</keyword>
<dbReference type="EMBL" id="ASGY01000164">
    <property type="protein sequence ID" value="KGE65854.1"/>
    <property type="molecule type" value="Genomic_DNA"/>
</dbReference>
<dbReference type="AlphaFoldDB" id="A0A0A1YY11"/>
<organism evidence="2 3">
    <name type="scientific">Pseudomonas fluorescens LMG 5329</name>
    <dbReference type="NCBI Taxonomy" id="1324332"/>
    <lineage>
        <taxon>Bacteria</taxon>
        <taxon>Pseudomonadati</taxon>
        <taxon>Pseudomonadota</taxon>
        <taxon>Gammaproteobacteria</taxon>
        <taxon>Pseudomonadales</taxon>
        <taxon>Pseudomonadaceae</taxon>
        <taxon>Pseudomonas</taxon>
    </lineage>
</organism>
<accession>A0A0A1YY11</accession>
<evidence type="ECO:0000313" key="3">
    <source>
        <dbReference type="Proteomes" id="UP000030060"/>
    </source>
</evidence>
<protein>
    <recommendedName>
        <fullName evidence="4">YniB-like protein</fullName>
    </recommendedName>
</protein>
<proteinExistence type="predicted"/>
<comment type="caution">
    <text evidence="2">The sequence shown here is derived from an EMBL/GenBank/DDBJ whole genome shotgun (WGS) entry which is preliminary data.</text>
</comment>
<keyword evidence="1" id="KW-0812">Transmembrane</keyword>
<reference evidence="2 3" key="1">
    <citation type="journal article" date="2013" name="Genome Announc.">
        <title>Draft Genome Sequence of Pseudomonas fluorescens LMG 5329, a White Line-Inducing Principle-Producing Bioindicator for the Mushroom Pathogen Pseudomonas tolaasii.</title>
        <authorList>
            <person name="Ghequire M.G."/>
            <person name="Rokni-Zadeh H."/>
            <person name="Zarrineh P."/>
            <person name="De Mot R."/>
        </authorList>
    </citation>
    <scope>NUCLEOTIDE SEQUENCE [LARGE SCALE GENOMIC DNA]</scope>
    <source>
        <strain evidence="2 3">LMG 5329</strain>
    </source>
</reference>
<gene>
    <name evidence="2" type="ORF">K814_0122000</name>
</gene>
<feature type="transmembrane region" description="Helical" evidence="1">
    <location>
        <begin position="89"/>
        <end position="108"/>
    </location>
</feature>
<evidence type="ECO:0000313" key="2">
    <source>
        <dbReference type="EMBL" id="KGE65854.1"/>
    </source>
</evidence>
<evidence type="ECO:0008006" key="4">
    <source>
        <dbReference type="Google" id="ProtNLM"/>
    </source>
</evidence>